<accession>A0ABU1I330</accession>
<protein>
    <recommendedName>
        <fullName evidence="5">PsbP C-terminal domain-containing protein</fullName>
    </recommendedName>
</protein>
<evidence type="ECO:0000256" key="2">
    <source>
        <dbReference type="SAM" id="SignalP"/>
    </source>
</evidence>
<proteinExistence type="predicted"/>
<feature type="chain" id="PRO_5047021915" description="PsbP C-terminal domain-containing protein" evidence="2">
    <location>
        <begin position="22"/>
        <end position="202"/>
    </location>
</feature>
<keyword evidence="2" id="KW-0732">Signal</keyword>
<sequence>MTRSRIAPIAAALISAALLLAACDARPGGTGGSSESPAPGSASGTPTPTATSPSDAAPGETVRGTGYSFAVPAGWAVPAEDPTGGQVDVFVSESADADSRYVSVVVSPGVITAADVEADGVASLEAVGATDVSLEDRVDIAGSESAHLVASLAQDGVETVIDQYYATRDEQTFVITFASPADTSDDDRRRLADTVLSSWAWE</sequence>
<name>A0ABU1I330_9MICO</name>
<feature type="compositionally biased region" description="Low complexity" evidence="1">
    <location>
        <begin position="33"/>
        <end position="59"/>
    </location>
</feature>
<dbReference type="PROSITE" id="PS51257">
    <property type="entry name" value="PROKAR_LIPOPROTEIN"/>
    <property type="match status" value="1"/>
</dbReference>
<comment type="caution">
    <text evidence="3">The sequence shown here is derived from an EMBL/GenBank/DDBJ whole genome shotgun (WGS) entry which is preliminary data.</text>
</comment>
<evidence type="ECO:0000256" key="1">
    <source>
        <dbReference type="SAM" id="MobiDB-lite"/>
    </source>
</evidence>
<gene>
    <name evidence="3" type="ORF">QE367_001757</name>
</gene>
<reference evidence="3 4" key="1">
    <citation type="submission" date="2023-08" db="EMBL/GenBank/DDBJ databases">
        <title>Functional and genomic diversity of the sorghum phyllosphere microbiome.</title>
        <authorList>
            <person name="Shade A."/>
        </authorList>
    </citation>
    <scope>NUCLEOTIDE SEQUENCE [LARGE SCALE GENOMIC DNA]</scope>
    <source>
        <strain evidence="3 4">SORGH_AS_0919</strain>
    </source>
</reference>
<feature type="region of interest" description="Disordered" evidence="1">
    <location>
        <begin position="25"/>
        <end position="63"/>
    </location>
</feature>
<dbReference type="Proteomes" id="UP001260188">
    <property type="component" value="Unassembled WGS sequence"/>
</dbReference>
<organism evidence="3 4">
    <name type="scientific">Microbacterium paludicola</name>
    <dbReference type="NCBI Taxonomy" id="300019"/>
    <lineage>
        <taxon>Bacteria</taxon>
        <taxon>Bacillati</taxon>
        <taxon>Actinomycetota</taxon>
        <taxon>Actinomycetes</taxon>
        <taxon>Micrococcales</taxon>
        <taxon>Microbacteriaceae</taxon>
        <taxon>Microbacterium</taxon>
    </lineage>
</organism>
<feature type="signal peptide" evidence="2">
    <location>
        <begin position="1"/>
        <end position="21"/>
    </location>
</feature>
<evidence type="ECO:0008006" key="5">
    <source>
        <dbReference type="Google" id="ProtNLM"/>
    </source>
</evidence>
<evidence type="ECO:0000313" key="3">
    <source>
        <dbReference type="EMBL" id="MDR6167553.1"/>
    </source>
</evidence>
<keyword evidence="4" id="KW-1185">Reference proteome</keyword>
<dbReference type="RefSeq" id="WP_023954009.1">
    <property type="nucleotide sequence ID" value="NZ_CP018134.1"/>
</dbReference>
<evidence type="ECO:0000313" key="4">
    <source>
        <dbReference type="Proteomes" id="UP001260188"/>
    </source>
</evidence>
<dbReference type="EMBL" id="JAVIZA010000001">
    <property type="protein sequence ID" value="MDR6167553.1"/>
    <property type="molecule type" value="Genomic_DNA"/>
</dbReference>